<dbReference type="EMBL" id="PDLN01000018">
    <property type="protein sequence ID" value="RDW61645.1"/>
    <property type="molecule type" value="Genomic_DNA"/>
</dbReference>
<evidence type="ECO:0000313" key="1">
    <source>
        <dbReference type="EMBL" id="RDW61645.1"/>
    </source>
</evidence>
<dbReference type="PANTHER" id="PTHR38116:SF1">
    <property type="entry name" value="BZIP DOMAIN-CONTAINING PROTEIN"/>
    <property type="match status" value="1"/>
</dbReference>
<evidence type="ECO:0000313" key="2">
    <source>
        <dbReference type="Proteomes" id="UP000256328"/>
    </source>
</evidence>
<dbReference type="OrthoDB" id="2245989at2759"/>
<reference evidence="1 2" key="1">
    <citation type="journal article" date="2018" name="IMA Fungus">
        <title>IMA Genome-F 9: Draft genome sequence of Annulohypoxylon stygium, Aspergillus mulundensis, Berkeleyomyces basicola (syn. Thielaviopsis basicola), Ceratocystis smalleyi, two Cercospora beticola strains, Coleophoma cylindrospora, Fusarium fracticaudum, Phialophora cf. hyalina, and Morchella septimelata.</title>
        <authorList>
            <person name="Wingfield B.D."/>
            <person name="Bills G.F."/>
            <person name="Dong Y."/>
            <person name="Huang W."/>
            <person name="Nel W.J."/>
            <person name="Swalarsk-Parry B.S."/>
            <person name="Vaghefi N."/>
            <person name="Wilken P.M."/>
            <person name="An Z."/>
            <person name="de Beer Z.W."/>
            <person name="De Vos L."/>
            <person name="Chen L."/>
            <person name="Duong T.A."/>
            <person name="Gao Y."/>
            <person name="Hammerbacher A."/>
            <person name="Kikkert J.R."/>
            <person name="Li Y."/>
            <person name="Li H."/>
            <person name="Li K."/>
            <person name="Li Q."/>
            <person name="Liu X."/>
            <person name="Ma X."/>
            <person name="Naidoo K."/>
            <person name="Pethybridge S.J."/>
            <person name="Sun J."/>
            <person name="Steenkamp E.T."/>
            <person name="van der Nest M.A."/>
            <person name="van Wyk S."/>
            <person name="Wingfield M.J."/>
            <person name="Xiong C."/>
            <person name="Yue Q."/>
            <person name="Zhang X."/>
        </authorList>
    </citation>
    <scope>NUCLEOTIDE SEQUENCE [LARGE SCALE GENOMIC DNA]</scope>
    <source>
        <strain evidence="1 2">BP5796</strain>
    </source>
</reference>
<sequence length="293" mass="33256">MSLVAGSFAGFDLPESIATELRQARVKDDDWMGKKRGMSRLAFWAALETLDEPQGTFAYWAQLREQRKLDIITLLSQHPSLAMHLRALQNPDFDKQPSCVPSIQALTPYLNGDISYQQCISALKIPLSMDHQLFVLIQHNALRGVMTNMSILFRLCGLHLQGWEDFYTEDLPIPPEHAPLSLQPTDLQQTVVHESWIDIIPYPAMRDNILSNQDQLDVDALCDDFLGGMYDGLSEVQSRGLILWGDPWSADGWEVSDGFARKWAFLLRGCGDLIKSTNKWREVRGERRLVVKA</sequence>
<accession>A0A3D8QIM2</accession>
<dbReference type="Pfam" id="PF11905">
    <property type="entry name" value="DUF3425"/>
    <property type="match status" value="1"/>
</dbReference>
<dbReference type="PANTHER" id="PTHR38116">
    <property type="entry name" value="CHROMOSOME 7, WHOLE GENOME SHOTGUN SEQUENCE"/>
    <property type="match status" value="1"/>
</dbReference>
<keyword evidence="2" id="KW-1185">Reference proteome</keyword>
<dbReference type="AlphaFoldDB" id="A0A3D8QIM2"/>
<proteinExistence type="predicted"/>
<dbReference type="Proteomes" id="UP000256328">
    <property type="component" value="Unassembled WGS sequence"/>
</dbReference>
<dbReference type="InterPro" id="IPR021833">
    <property type="entry name" value="DUF3425"/>
</dbReference>
<comment type="caution">
    <text evidence="1">The sequence shown here is derived from an EMBL/GenBank/DDBJ whole genome shotgun (WGS) entry which is preliminary data.</text>
</comment>
<protein>
    <submittedName>
        <fullName evidence="1">Uncharacterized protein</fullName>
    </submittedName>
</protein>
<organism evidence="1 2">
    <name type="scientific">Coleophoma crateriformis</name>
    <dbReference type="NCBI Taxonomy" id="565419"/>
    <lineage>
        <taxon>Eukaryota</taxon>
        <taxon>Fungi</taxon>
        <taxon>Dikarya</taxon>
        <taxon>Ascomycota</taxon>
        <taxon>Pezizomycotina</taxon>
        <taxon>Leotiomycetes</taxon>
        <taxon>Helotiales</taxon>
        <taxon>Dermateaceae</taxon>
        <taxon>Coleophoma</taxon>
    </lineage>
</organism>
<name>A0A3D8QIM2_9HELO</name>
<gene>
    <name evidence="1" type="ORF">BP5796_11537</name>
</gene>